<evidence type="ECO:0000259" key="3">
    <source>
        <dbReference type="SMART" id="SM01293"/>
    </source>
</evidence>
<feature type="domain" description="Far11/STRP N-terminal" evidence="2">
    <location>
        <begin position="265"/>
        <end position="538"/>
    </location>
</feature>
<dbReference type="Pfam" id="PF11882">
    <property type="entry name" value="DUF3402"/>
    <property type="match status" value="2"/>
</dbReference>
<proteinExistence type="predicted"/>
<dbReference type="GO" id="GO:0000138">
    <property type="term" value="C:Golgi trans cisterna"/>
    <property type="evidence" value="ECO:0007669"/>
    <property type="project" value="EnsemblFungi"/>
</dbReference>
<gene>
    <name evidence="4" type="primary">KAFR0J02150</name>
    <name evidence="4" type="ORF">KAFR_0J02150</name>
</gene>
<feature type="region of interest" description="Disordered" evidence="1">
    <location>
        <begin position="1"/>
        <end position="85"/>
    </location>
</feature>
<dbReference type="SMART" id="SM01293">
    <property type="entry name" value="DUF3402"/>
    <property type="match status" value="1"/>
</dbReference>
<dbReference type="InParanoid" id="H2B0X9"/>
<dbReference type="SMART" id="SM01292">
    <property type="entry name" value="N1221"/>
    <property type="match status" value="1"/>
</dbReference>
<feature type="domain" description="Far11/STRP C-terminal" evidence="3">
    <location>
        <begin position="644"/>
        <end position="1008"/>
    </location>
</feature>
<dbReference type="GO" id="GO:0007010">
    <property type="term" value="P:cytoskeleton organization"/>
    <property type="evidence" value="ECO:0007669"/>
    <property type="project" value="TreeGrafter"/>
</dbReference>
<dbReference type="RefSeq" id="XP_003959414.1">
    <property type="nucleotide sequence ID" value="XM_003959365.1"/>
</dbReference>
<name>H2B0X9_KAZAF</name>
<feature type="compositionally biased region" description="Polar residues" evidence="1">
    <location>
        <begin position="1"/>
        <end position="11"/>
    </location>
</feature>
<feature type="region of interest" description="Disordered" evidence="1">
    <location>
        <begin position="104"/>
        <end position="239"/>
    </location>
</feature>
<dbReference type="PANTHER" id="PTHR13239:SF4">
    <property type="entry name" value="AT25231P"/>
    <property type="match status" value="1"/>
</dbReference>
<dbReference type="GO" id="GO:0005783">
    <property type="term" value="C:endoplasmic reticulum"/>
    <property type="evidence" value="ECO:0007669"/>
    <property type="project" value="EnsemblFungi"/>
</dbReference>
<dbReference type="EMBL" id="HE650830">
    <property type="protein sequence ID" value="CCF60279.1"/>
    <property type="molecule type" value="Genomic_DNA"/>
</dbReference>
<dbReference type="Proteomes" id="UP000005220">
    <property type="component" value="Chromosome 10"/>
</dbReference>
<feature type="compositionally biased region" description="Acidic residues" evidence="1">
    <location>
        <begin position="156"/>
        <end position="184"/>
    </location>
</feature>
<dbReference type="HOGENOM" id="CLU_003184_1_0_1"/>
<accession>H2B0X9</accession>
<protein>
    <recommendedName>
        <fullName evidence="6">Factor arrest protein 11</fullName>
    </recommendedName>
</protein>
<evidence type="ECO:0000256" key="1">
    <source>
        <dbReference type="SAM" id="MobiDB-lite"/>
    </source>
</evidence>
<dbReference type="InterPro" id="IPR012486">
    <property type="entry name" value="Far11/STRP_N"/>
</dbReference>
<dbReference type="eggNOG" id="KOG3680">
    <property type="taxonomic scope" value="Eukaryota"/>
</dbReference>
<dbReference type="KEGG" id="kaf:KAFR_0J02150"/>
<dbReference type="OrthoDB" id="18234at2759"/>
<evidence type="ECO:0000313" key="4">
    <source>
        <dbReference type="EMBL" id="CCF60279.1"/>
    </source>
</evidence>
<evidence type="ECO:0000313" key="5">
    <source>
        <dbReference type="Proteomes" id="UP000005220"/>
    </source>
</evidence>
<feature type="region of interest" description="Disordered" evidence="1">
    <location>
        <begin position="606"/>
        <end position="635"/>
    </location>
</feature>
<dbReference type="GO" id="GO:0031573">
    <property type="term" value="P:mitotic intra-S DNA damage checkpoint signaling"/>
    <property type="evidence" value="ECO:0007669"/>
    <property type="project" value="EnsemblFungi"/>
</dbReference>
<dbReference type="Pfam" id="PF07923">
    <property type="entry name" value="N1221"/>
    <property type="match status" value="1"/>
</dbReference>
<evidence type="ECO:0008006" key="6">
    <source>
        <dbReference type="Google" id="ProtNLM"/>
    </source>
</evidence>
<dbReference type="AlphaFoldDB" id="H2B0X9"/>
<dbReference type="GO" id="GO:0005829">
    <property type="term" value="C:cytosol"/>
    <property type="evidence" value="ECO:0007669"/>
    <property type="project" value="TreeGrafter"/>
</dbReference>
<evidence type="ECO:0000259" key="2">
    <source>
        <dbReference type="SMART" id="SM01292"/>
    </source>
</evidence>
<keyword evidence="5" id="KW-1185">Reference proteome</keyword>
<organism evidence="4 5">
    <name type="scientific">Kazachstania africana (strain ATCC 22294 / BCRC 22015 / CBS 2517 / CECT 1963 / NBRC 1671 / NRRL Y-8276)</name>
    <name type="common">Yeast</name>
    <name type="synonym">Kluyveromyces africanus</name>
    <dbReference type="NCBI Taxonomy" id="1071382"/>
    <lineage>
        <taxon>Eukaryota</taxon>
        <taxon>Fungi</taxon>
        <taxon>Dikarya</taxon>
        <taxon>Ascomycota</taxon>
        <taxon>Saccharomycotina</taxon>
        <taxon>Saccharomycetes</taxon>
        <taxon>Saccharomycetales</taxon>
        <taxon>Saccharomycetaceae</taxon>
        <taxon>Kazachstania</taxon>
    </lineage>
</organism>
<dbReference type="FunCoup" id="H2B0X9">
    <property type="interactions" value="50"/>
</dbReference>
<feature type="compositionally biased region" description="Basic and acidic residues" evidence="1">
    <location>
        <begin position="105"/>
        <end position="116"/>
    </location>
</feature>
<dbReference type="InterPro" id="IPR040185">
    <property type="entry name" value="Far11/STRP"/>
</dbReference>
<dbReference type="GO" id="GO:0016239">
    <property type="term" value="P:positive regulation of macroautophagy"/>
    <property type="evidence" value="ECO:0007669"/>
    <property type="project" value="EnsemblFungi"/>
</dbReference>
<feature type="compositionally biased region" description="Acidic residues" evidence="1">
    <location>
        <begin position="59"/>
        <end position="72"/>
    </location>
</feature>
<reference evidence="4 5" key="1">
    <citation type="journal article" date="2011" name="Proc. Natl. Acad. Sci. U.S.A.">
        <title>Evolutionary erosion of yeast sex chromosomes by mating-type switching accidents.</title>
        <authorList>
            <person name="Gordon J.L."/>
            <person name="Armisen D."/>
            <person name="Proux-Wera E."/>
            <person name="Oheigeartaigh S.S."/>
            <person name="Byrne K.P."/>
            <person name="Wolfe K.H."/>
        </authorList>
    </citation>
    <scope>NUCLEOTIDE SEQUENCE [LARGE SCALE GENOMIC DNA]</scope>
    <source>
        <strain evidence="5">ATCC 22294 / BCRC 22015 / CBS 2517 / CECT 1963 / NBRC 1671 / NRRL Y-8276</strain>
    </source>
</reference>
<dbReference type="PANTHER" id="PTHR13239">
    <property type="entry name" value="PROTEIN REQUIRED FOR HYPHAL ANASTOMOSIS HAM-2"/>
    <property type="match status" value="1"/>
</dbReference>
<sequence length="1014" mass="117141">MNYNNAGNHRSISIEPVARSGSLESLETRTNGKKRVPKFADDTNADISRPGRRDAYNGEQDDDDDDDDDEEAKEQRQEQTHLLQDLDSMLRNKLKIGVSSPVLGLKDEISKNDRLSPRFLSPEPMSYNMREKGMNSIENELGRGPISQIPQSPEHMEEEDADQQDLSGDEDEEDEEFANVDEIDGPISMNDISKTKPSKPVTTNHNNIKKNDIKRLFRDRSNQNQKEQESHPEDYNIPMGEDFQKKLEKRLAELDTDASTTSTSKSQLSWSLKYFRNLQDELPEWFTSSDYTYFSEIKTEFEHMGGNVEEFLNNMTYAKLQIDNLIKNLSNEQSSSLLSLAYISMGTFASCNNMVEQLSYIRRNNLLLCDNLDAIIETFKELAMACKDDETNLKRNTTLFYYSSTILYFVTTVAIEKRDTKKTEVDKIIGAFERSEILSFLVKYIEQWRWHSRLSMRIRNMISLLFKLLLLQFGDEKVYNRTKASVYSHNNLIYSKDSRFNANLSVSPLQYLAFREDIRSRFPEYELPEQDLPRQGDNSNSLSQFLEIPRSKSKSSMNLTLAIPEVHIATPAPSPPQSPDLAGRGTFGESSLKARKSFQTNMAYPYLYPSDDEEDDDLSEKFPSTDQDNLKSDAKNKNNDVFVPYSVEEASKILAENLEIKLSTKQLWEERDIFMLKERGWSRNEAKTKSYLSIEDDKEVEYLQIMKRIGSFYQNCLPSLNSLIFVLLQTMESNLSNIDYKLNDEALNEDRTELLEASIESLKPQLEIMRAKELSLRASAGTLYLLLKWLKLNHILKFEQLSILIYDSRYVNICTSLLAKYSEGYVDRVFNKTITVNHSCWTECAKFNATYKGSISSPPLTSSNHILSSFAYSLKILRKITGNKIHRLKTLPLSIGFLFKKYYRIFNLDIYHPMLKIVKELTPFKNKKWKSEHMDLISGVYLYEKLELMDNWVTGKDIPRELNDACGQEIALRALVQFYNFNHYELSMEDLGYSKRSTSASDLIRKEVGNVVYQ</sequence>
<dbReference type="GeneID" id="13883929"/>
<dbReference type="InterPro" id="IPR021819">
    <property type="entry name" value="Far11/STRP_C"/>
</dbReference>
<feature type="compositionally biased region" description="Basic and acidic residues" evidence="1">
    <location>
        <begin position="209"/>
        <end position="234"/>
    </location>
</feature>
<dbReference type="GO" id="GO:0000321">
    <property type="term" value="P:re-entry into mitotic cell cycle after pheromone arrest"/>
    <property type="evidence" value="ECO:0007669"/>
    <property type="project" value="EnsemblFungi"/>
</dbReference>
<dbReference type="STRING" id="1071382.H2B0X9"/>